<name>A0AAD5YIC8_9APHY</name>
<evidence type="ECO:0008006" key="3">
    <source>
        <dbReference type="Google" id="ProtNLM"/>
    </source>
</evidence>
<sequence length="179" mass="20231">MATAIKTALEGVSFPQIRTVVLPLTATAVLRSCPNVTRIALHHYGYGDPLRIIRDFCPRVEILQGLPFTAKVVKALLKAAPAVRELGFEIDHYNETHPDPQPEPDLSLLPELKNLSVVRIDNFDIKDPRKKKFLFDGLRNALSKIKTKEDKRIVVSYSIPPHNSENTTERERTEIIVIE</sequence>
<dbReference type="AlphaFoldDB" id="A0AAD5YIC8"/>
<comment type="caution">
    <text evidence="1">The sequence shown here is derived from an EMBL/GenBank/DDBJ whole genome shotgun (WGS) entry which is preliminary data.</text>
</comment>
<reference evidence="1" key="1">
    <citation type="submission" date="2022-07" db="EMBL/GenBank/DDBJ databases">
        <title>Genome Sequence of Physisporinus lineatus.</title>
        <authorList>
            <person name="Buettner E."/>
        </authorList>
    </citation>
    <scope>NUCLEOTIDE SEQUENCE</scope>
    <source>
        <strain evidence="1">VT162</strain>
    </source>
</reference>
<dbReference type="EMBL" id="JANAWD010000029">
    <property type="protein sequence ID" value="KAJ3490367.1"/>
    <property type="molecule type" value="Genomic_DNA"/>
</dbReference>
<gene>
    <name evidence="1" type="ORF">NLI96_g1481</name>
</gene>
<organism evidence="1 2">
    <name type="scientific">Meripilus lineatus</name>
    <dbReference type="NCBI Taxonomy" id="2056292"/>
    <lineage>
        <taxon>Eukaryota</taxon>
        <taxon>Fungi</taxon>
        <taxon>Dikarya</taxon>
        <taxon>Basidiomycota</taxon>
        <taxon>Agaricomycotina</taxon>
        <taxon>Agaricomycetes</taxon>
        <taxon>Polyporales</taxon>
        <taxon>Meripilaceae</taxon>
        <taxon>Meripilus</taxon>
    </lineage>
</organism>
<keyword evidence="2" id="KW-1185">Reference proteome</keyword>
<protein>
    <recommendedName>
        <fullName evidence="3">F-box domain-containing protein</fullName>
    </recommendedName>
</protein>
<evidence type="ECO:0000313" key="1">
    <source>
        <dbReference type="EMBL" id="KAJ3490367.1"/>
    </source>
</evidence>
<dbReference type="Proteomes" id="UP001212997">
    <property type="component" value="Unassembled WGS sequence"/>
</dbReference>
<accession>A0AAD5YIC8</accession>
<proteinExistence type="predicted"/>
<evidence type="ECO:0000313" key="2">
    <source>
        <dbReference type="Proteomes" id="UP001212997"/>
    </source>
</evidence>